<evidence type="ECO:0000313" key="8">
    <source>
        <dbReference type="EMBL" id="KAF4628016.1"/>
    </source>
</evidence>
<evidence type="ECO:0000256" key="5">
    <source>
        <dbReference type="ARBA" id="ARBA00022840"/>
    </source>
</evidence>
<dbReference type="PANTHER" id="PTHR43033:SF1">
    <property type="entry name" value="TRNA(ILE)-LYSIDINE SYNTHASE-RELATED"/>
    <property type="match status" value="1"/>
</dbReference>
<dbReference type="NCBIfam" id="TIGR02432">
    <property type="entry name" value="lysidine_TilS_N"/>
    <property type="match status" value="1"/>
</dbReference>
<reference evidence="8 9" key="1">
    <citation type="submission" date="2020-03" db="EMBL/GenBank/DDBJ databases">
        <title>Draft Genome Sequence of Cudoniella acicularis.</title>
        <authorList>
            <person name="Buettner E."/>
            <person name="Kellner H."/>
        </authorList>
    </citation>
    <scope>NUCLEOTIDE SEQUENCE [LARGE SCALE GENOMIC DNA]</scope>
    <source>
        <strain evidence="8 9">DSM 108380</strain>
    </source>
</reference>
<dbReference type="GO" id="GO:0005524">
    <property type="term" value="F:ATP binding"/>
    <property type="evidence" value="ECO:0007669"/>
    <property type="project" value="UniProtKB-KW"/>
</dbReference>
<dbReference type="InterPro" id="IPR011063">
    <property type="entry name" value="TilS/TtcA_N"/>
</dbReference>
<keyword evidence="2" id="KW-0436">Ligase</keyword>
<name>A0A8H4VZC4_9HELO</name>
<dbReference type="Proteomes" id="UP000566819">
    <property type="component" value="Unassembled WGS sequence"/>
</dbReference>
<comment type="catalytic activity">
    <reaction evidence="6">
        <text>cytidine(34) in tRNA(Ile2) + L-lysine + ATP = lysidine(34) in tRNA(Ile2) + AMP + diphosphate + H(+)</text>
        <dbReference type="Rhea" id="RHEA:43744"/>
        <dbReference type="Rhea" id="RHEA-COMP:10625"/>
        <dbReference type="Rhea" id="RHEA-COMP:10670"/>
        <dbReference type="ChEBI" id="CHEBI:15378"/>
        <dbReference type="ChEBI" id="CHEBI:30616"/>
        <dbReference type="ChEBI" id="CHEBI:32551"/>
        <dbReference type="ChEBI" id="CHEBI:33019"/>
        <dbReference type="ChEBI" id="CHEBI:82748"/>
        <dbReference type="ChEBI" id="CHEBI:83665"/>
        <dbReference type="ChEBI" id="CHEBI:456215"/>
        <dbReference type="EC" id="6.3.4.19"/>
    </reaction>
</comment>
<proteinExistence type="inferred from homology"/>
<dbReference type="EC" id="6.3.4.19" evidence="1"/>
<keyword evidence="9" id="KW-1185">Reference proteome</keyword>
<dbReference type="Gene3D" id="3.40.50.620">
    <property type="entry name" value="HUPs"/>
    <property type="match status" value="1"/>
</dbReference>
<dbReference type="SUPFAM" id="SSF52402">
    <property type="entry name" value="Adenine nucleotide alpha hydrolases-like"/>
    <property type="match status" value="1"/>
</dbReference>
<dbReference type="InterPro" id="IPR014729">
    <property type="entry name" value="Rossmann-like_a/b/a_fold"/>
</dbReference>
<dbReference type="InterPro" id="IPR012094">
    <property type="entry name" value="tRNA_Ile_lys_synt"/>
</dbReference>
<dbReference type="EMBL" id="JAAMPI010000873">
    <property type="protein sequence ID" value="KAF4628016.1"/>
    <property type="molecule type" value="Genomic_DNA"/>
</dbReference>
<comment type="caution">
    <text evidence="8">The sequence shown here is derived from an EMBL/GenBank/DDBJ whole genome shotgun (WGS) entry which is preliminary data.</text>
</comment>
<dbReference type="OrthoDB" id="434144at2759"/>
<dbReference type="AlphaFoldDB" id="A0A8H4VZC4"/>
<keyword evidence="5" id="KW-0067">ATP-binding</keyword>
<dbReference type="PANTHER" id="PTHR43033">
    <property type="entry name" value="TRNA(ILE)-LYSIDINE SYNTHASE-RELATED"/>
    <property type="match status" value="1"/>
</dbReference>
<dbReference type="GO" id="GO:0032267">
    <property type="term" value="F:tRNA(Ile)-lysidine synthase activity"/>
    <property type="evidence" value="ECO:0007669"/>
    <property type="project" value="UniProtKB-EC"/>
</dbReference>
<evidence type="ECO:0000259" key="7">
    <source>
        <dbReference type="Pfam" id="PF01171"/>
    </source>
</evidence>
<gene>
    <name evidence="8" type="ORF">G7Y89_g10131</name>
</gene>
<dbReference type="GO" id="GO:0008033">
    <property type="term" value="P:tRNA processing"/>
    <property type="evidence" value="ECO:0007669"/>
    <property type="project" value="UniProtKB-KW"/>
</dbReference>
<dbReference type="Pfam" id="PF01171">
    <property type="entry name" value="ATP_bind_3"/>
    <property type="match status" value="1"/>
</dbReference>
<evidence type="ECO:0000256" key="6">
    <source>
        <dbReference type="ARBA" id="ARBA00048539"/>
    </source>
</evidence>
<dbReference type="InterPro" id="IPR012795">
    <property type="entry name" value="tRNA_Ile_lys_synt_N"/>
</dbReference>
<sequence length="542" mass="60969">MGVTKCVLQGLPSKPHPIKVETFVNALSSLAISGGVDSMALAVLCSLMKNALTRTDAYRELPDHFPLKVDFKAFVVDHGVRDGSSHEAEAVANVLEERGISTQVLKIEWPGGNSPKELSNFESLARKYRYQALGQACLSSGINSLLVAHHQDDQAEGVLMRLINGHRKVGLGGMKNESGIPECDGIHGVYESGNHEYLVHTPNGKSIHRSTKFSLENERSQAQLLVETGGVRIYRPLLGMSKESLIATCEFEWMEWFEDHTNKDPSLTTRNAIRHISTLTERIVAKCEARNFETRSGKLSVRFPDLSTFPFPPGTTEKEKTFIAAKVIRRFTDLVTPAQSVAISALHKSVQWIFPELFQNPDMRRPSAFTIGGVQFDSVVRFTSTISPLKPTWVLSREVPKASPLSDHLQTLIPPSKFDLWSPWFLYDRRFWICLNNRTENTLLIRLLQPSDIAQIRDKHPKVMQKLENTLKRLAPGKIRWSLPVILWKGAHEAEDTVVALPTLDWNCMPVKGLLKWKIRYKKIYTEGMSECINKLAQGQVL</sequence>
<organism evidence="8 9">
    <name type="scientific">Cudoniella acicularis</name>
    <dbReference type="NCBI Taxonomy" id="354080"/>
    <lineage>
        <taxon>Eukaryota</taxon>
        <taxon>Fungi</taxon>
        <taxon>Dikarya</taxon>
        <taxon>Ascomycota</taxon>
        <taxon>Pezizomycotina</taxon>
        <taxon>Leotiomycetes</taxon>
        <taxon>Helotiales</taxon>
        <taxon>Tricladiaceae</taxon>
        <taxon>Cudoniella</taxon>
    </lineage>
</organism>
<evidence type="ECO:0000256" key="3">
    <source>
        <dbReference type="ARBA" id="ARBA00022694"/>
    </source>
</evidence>
<protein>
    <recommendedName>
        <fullName evidence="1">tRNA(Ile)-lysidine synthetase</fullName>
        <ecNumber evidence="1">6.3.4.19</ecNumber>
    </recommendedName>
</protein>
<feature type="domain" description="tRNA(Ile)-lysidine/2-thiocytidine synthase N-terminal" evidence="7">
    <location>
        <begin position="30"/>
        <end position="275"/>
    </location>
</feature>
<keyword evidence="3" id="KW-0819">tRNA processing</keyword>
<dbReference type="HAMAP" id="MF_01161">
    <property type="entry name" value="tRNA_Ile_lys_synt"/>
    <property type="match status" value="1"/>
</dbReference>
<dbReference type="CDD" id="cd01992">
    <property type="entry name" value="TilS_N"/>
    <property type="match status" value="1"/>
</dbReference>
<evidence type="ECO:0000256" key="4">
    <source>
        <dbReference type="ARBA" id="ARBA00022741"/>
    </source>
</evidence>
<accession>A0A8H4VZC4</accession>
<evidence type="ECO:0000313" key="9">
    <source>
        <dbReference type="Proteomes" id="UP000566819"/>
    </source>
</evidence>
<evidence type="ECO:0000256" key="2">
    <source>
        <dbReference type="ARBA" id="ARBA00022598"/>
    </source>
</evidence>
<keyword evidence="4" id="KW-0547">Nucleotide-binding</keyword>
<evidence type="ECO:0000256" key="1">
    <source>
        <dbReference type="ARBA" id="ARBA00013267"/>
    </source>
</evidence>